<accession>A0ABX5B3J0</accession>
<gene>
    <name evidence="2" type="ORF">DJ52_08265</name>
</gene>
<protein>
    <submittedName>
        <fullName evidence="2">Uncharacterized protein</fullName>
    </submittedName>
</protein>
<sequence>MPLPVIAIVGIVGGILALLGVGGMAFYHATKDTPADLTILLVGDQAAGKDAVMNLIENNIFDEQYEATAKYYTIMTEVKGKKIKIINTSGSEKTLEDTEEATLLKHDIRCYVFNSIKFYENKDIVKGINHAKNDIKGIEEKEKEK</sequence>
<proteinExistence type="predicted"/>
<keyword evidence="3" id="KW-1185">Reference proteome</keyword>
<dbReference type="Proteomes" id="UP000238924">
    <property type="component" value="Unassembled WGS sequence"/>
</dbReference>
<keyword evidence="1" id="KW-1133">Transmembrane helix</keyword>
<evidence type="ECO:0000256" key="1">
    <source>
        <dbReference type="SAM" id="Phobius"/>
    </source>
</evidence>
<evidence type="ECO:0000313" key="2">
    <source>
        <dbReference type="EMBL" id="PPS21866.1"/>
    </source>
</evidence>
<dbReference type="EMBL" id="JJMJ01000128">
    <property type="protein sequence ID" value="PPS21866.1"/>
    <property type="molecule type" value="Genomic_DNA"/>
</dbReference>
<dbReference type="SUPFAM" id="SSF52540">
    <property type="entry name" value="P-loop containing nucleoside triphosphate hydrolases"/>
    <property type="match status" value="1"/>
</dbReference>
<name>A0ABX5B3J0_9SPIR</name>
<dbReference type="InterPro" id="IPR001806">
    <property type="entry name" value="Small_GTPase"/>
</dbReference>
<feature type="transmembrane region" description="Helical" evidence="1">
    <location>
        <begin position="6"/>
        <end position="27"/>
    </location>
</feature>
<keyword evidence="1" id="KW-0812">Transmembrane</keyword>
<dbReference type="RefSeq" id="WP_104618591.1">
    <property type="nucleotide sequence ID" value="NZ_JJMJ01000128.1"/>
</dbReference>
<dbReference type="InterPro" id="IPR027417">
    <property type="entry name" value="P-loop_NTPase"/>
</dbReference>
<keyword evidence="1" id="KW-0472">Membrane</keyword>
<organism evidence="2 3">
    <name type="scientific">Brachyspira murdochii</name>
    <dbReference type="NCBI Taxonomy" id="84378"/>
    <lineage>
        <taxon>Bacteria</taxon>
        <taxon>Pseudomonadati</taxon>
        <taxon>Spirochaetota</taxon>
        <taxon>Spirochaetia</taxon>
        <taxon>Brachyspirales</taxon>
        <taxon>Brachyspiraceae</taxon>
        <taxon>Brachyspira</taxon>
    </lineage>
</organism>
<reference evidence="2 3" key="1">
    <citation type="submission" date="2014-04" db="EMBL/GenBank/DDBJ databases">
        <title>Whole genome sequence of 'Brachyspira hampsonii' D13-03603F2.</title>
        <authorList>
            <person name="Patterson A.H."/>
            <person name="Chaban B."/>
            <person name="Fernando C."/>
            <person name="Harding J.C."/>
            <person name="Hill J.E."/>
        </authorList>
    </citation>
    <scope>NUCLEOTIDE SEQUENCE [LARGE SCALE GENOMIC DNA]</scope>
    <source>
        <strain evidence="2 3">D13-03603F2</strain>
    </source>
</reference>
<evidence type="ECO:0000313" key="3">
    <source>
        <dbReference type="Proteomes" id="UP000238924"/>
    </source>
</evidence>
<dbReference type="Gene3D" id="3.40.50.300">
    <property type="entry name" value="P-loop containing nucleotide triphosphate hydrolases"/>
    <property type="match status" value="1"/>
</dbReference>
<dbReference type="Pfam" id="PF00071">
    <property type="entry name" value="Ras"/>
    <property type="match status" value="1"/>
</dbReference>
<comment type="caution">
    <text evidence="2">The sequence shown here is derived from an EMBL/GenBank/DDBJ whole genome shotgun (WGS) entry which is preliminary data.</text>
</comment>